<protein>
    <submittedName>
        <fullName evidence="1">NAD(P)-binding protein</fullName>
    </submittedName>
</protein>
<reference evidence="1" key="2">
    <citation type="journal article" date="2020" name="Nat. Commun.">
        <title>Large-scale genome sequencing of mycorrhizal fungi provides insights into the early evolution of symbiotic traits.</title>
        <authorList>
            <person name="Miyauchi S."/>
            <person name="Kiss E."/>
            <person name="Kuo A."/>
            <person name="Drula E."/>
            <person name="Kohler A."/>
            <person name="Sanchez-Garcia M."/>
            <person name="Morin E."/>
            <person name="Andreopoulos B."/>
            <person name="Barry K.W."/>
            <person name="Bonito G."/>
            <person name="Buee M."/>
            <person name="Carver A."/>
            <person name="Chen C."/>
            <person name="Cichocki N."/>
            <person name="Clum A."/>
            <person name="Culley D."/>
            <person name="Crous P.W."/>
            <person name="Fauchery L."/>
            <person name="Girlanda M."/>
            <person name="Hayes R.D."/>
            <person name="Keri Z."/>
            <person name="LaButti K."/>
            <person name="Lipzen A."/>
            <person name="Lombard V."/>
            <person name="Magnuson J."/>
            <person name="Maillard F."/>
            <person name="Murat C."/>
            <person name="Nolan M."/>
            <person name="Ohm R.A."/>
            <person name="Pangilinan J."/>
            <person name="Pereira M.F."/>
            <person name="Perotto S."/>
            <person name="Peter M."/>
            <person name="Pfister S."/>
            <person name="Riley R."/>
            <person name="Sitrit Y."/>
            <person name="Stielow J.B."/>
            <person name="Szollosi G."/>
            <person name="Zifcakova L."/>
            <person name="Stursova M."/>
            <person name="Spatafora J.W."/>
            <person name="Tedersoo L."/>
            <person name="Vaario L.M."/>
            <person name="Yamada A."/>
            <person name="Yan M."/>
            <person name="Wang P."/>
            <person name="Xu J."/>
            <person name="Bruns T."/>
            <person name="Baldrian P."/>
            <person name="Vilgalys R."/>
            <person name="Dunand C."/>
            <person name="Henrissat B."/>
            <person name="Grigoriev I.V."/>
            <person name="Hibbett D."/>
            <person name="Nagy L.G."/>
            <person name="Martin F.M."/>
        </authorList>
    </citation>
    <scope>NUCLEOTIDE SEQUENCE</scope>
    <source>
        <strain evidence="1">P2</strain>
    </source>
</reference>
<evidence type="ECO:0000313" key="1">
    <source>
        <dbReference type="EMBL" id="KAF9644895.1"/>
    </source>
</evidence>
<organism evidence="1 2">
    <name type="scientific">Thelephora ganbajun</name>
    <name type="common">Ganba fungus</name>
    <dbReference type="NCBI Taxonomy" id="370292"/>
    <lineage>
        <taxon>Eukaryota</taxon>
        <taxon>Fungi</taxon>
        <taxon>Dikarya</taxon>
        <taxon>Basidiomycota</taxon>
        <taxon>Agaricomycotina</taxon>
        <taxon>Agaricomycetes</taxon>
        <taxon>Thelephorales</taxon>
        <taxon>Thelephoraceae</taxon>
        <taxon>Thelephora</taxon>
    </lineage>
</organism>
<sequence length="346" mass="37190">MTSELVLVTGVNGFLGAHVVDQLVHKGYRVRGTVRGARLAANQEIYQKIYGSVVEIVAIDDIIKGDFTATLQGVDAVIHVASPLAGRGDAASTVDSAVLGSTNILRQAIHAGIKRFSIASSTAATMDFTKGVNWTRLTEDDYNPATREQALASNDPMYIYCASKALAEKAIGEIGAAHPDVSIAGINPTYFIGPFAPAAIIPPGDINALSTNIFIYNALLPDSKSTTFNIGFIDVRDVAEGLIAGINTPGKTRNLFTGEWFELRDAVEYIGTLHPELKTPTLALSGQTDSIVVYEPALKRLGLTRRPWKDSVREAAEAVLQIEKDWIAQGVDVEAEGGLRKNVWRV</sequence>
<keyword evidence="2" id="KW-1185">Reference proteome</keyword>
<gene>
    <name evidence="1" type="ORF">BDM02DRAFT_3121176</name>
</gene>
<name>A0ACB6Z695_THEGA</name>
<reference evidence="1" key="1">
    <citation type="submission" date="2019-10" db="EMBL/GenBank/DDBJ databases">
        <authorList>
            <consortium name="DOE Joint Genome Institute"/>
            <person name="Kuo A."/>
            <person name="Miyauchi S."/>
            <person name="Kiss E."/>
            <person name="Drula E."/>
            <person name="Kohler A."/>
            <person name="Sanchez-Garcia M."/>
            <person name="Andreopoulos B."/>
            <person name="Barry K.W."/>
            <person name="Bonito G."/>
            <person name="Buee M."/>
            <person name="Carver A."/>
            <person name="Chen C."/>
            <person name="Cichocki N."/>
            <person name="Clum A."/>
            <person name="Culley D."/>
            <person name="Crous P.W."/>
            <person name="Fauchery L."/>
            <person name="Girlanda M."/>
            <person name="Hayes R."/>
            <person name="Keri Z."/>
            <person name="Labutti K."/>
            <person name="Lipzen A."/>
            <person name="Lombard V."/>
            <person name="Magnuson J."/>
            <person name="Maillard F."/>
            <person name="Morin E."/>
            <person name="Murat C."/>
            <person name="Nolan M."/>
            <person name="Ohm R."/>
            <person name="Pangilinan J."/>
            <person name="Pereira M."/>
            <person name="Perotto S."/>
            <person name="Peter M."/>
            <person name="Riley R."/>
            <person name="Sitrit Y."/>
            <person name="Stielow B."/>
            <person name="Szollosi G."/>
            <person name="Zifcakova L."/>
            <person name="Stursova M."/>
            <person name="Spatafora J.W."/>
            <person name="Tedersoo L."/>
            <person name="Vaario L.-M."/>
            <person name="Yamada A."/>
            <person name="Yan M."/>
            <person name="Wang P."/>
            <person name="Xu J."/>
            <person name="Bruns T."/>
            <person name="Baldrian P."/>
            <person name="Vilgalys R."/>
            <person name="Henrissat B."/>
            <person name="Grigoriev I.V."/>
            <person name="Hibbett D."/>
            <person name="Nagy L.G."/>
            <person name="Martin F.M."/>
        </authorList>
    </citation>
    <scope>NUCLEOTIDE SEQUENCE</scope>
    <source>
        <strain evidence="1">P2</strain>
    </source>
</reference>
<comment type="caution">
    <text evidence="1">The sequence shown here is derived from an EMBL/GenBank/DDBJ whole genome shotgun (WGS) entry which is preliminary data.</text>
</comment>
<accession>A0ACB6Z695</accession>
<proteinExistence type="predicted"/>
<dbReference type="EMBL" id="MU118114">
    <property type="protein sequence ID" value="KAF9644895.1"/>
    <property type="molecule type" value="Genomic_DNA"/>
</dbReference>
<dbReference type="Proteomes" id="UP000886501">
    <property type="component" value="Unassembled WGS sequence"/>
</dbReference>
<evidence type="ECO:0000313" key="2">
    <source>
        <dbReference type="Proteomes" id="UP000886501"/>
    </source>
</evidence>